<keyword evidence="3" id="KW-0677">Repeat</keyword>
<dbReference type="SUPFAM" id="SSF52058">
    <property type="entry name" value="L domain-like"/>
    <property type="match status" value="1"/>
</dbReference>
<dbReference type="SMART" id="SM00365">
    <property type="entry name" value="LRR_SD22"/>
    <property type="match status" value="5"/>
</dbReference>
<dbReference type="SMART" id="SM00082">
    <property type="entry name" value="LRRCT"/>
    <property type="match status" value="1"/>
</dbReference>
<organism evidence="8 9">
    <name type="scientific">Arctia plantaginis</name>
    <name type="common">Wood tiger moth</name>
    <name type="synonym">Phalaena plantaginis</name>
    <dbReference type="NCBI Taxonomy" id="874455"/>
    <lineage>
        <taxon>Eukaryota</taxon>
        <taxon>Metazoa</taxon>
        <taxon>Ecdysozoa</taxon>
        <taxon>Arthropoda</taxon>
        <taxon>Hexapoda</taxon>
        <taxon>Insecta</taxon>
        <taxon>Pterygota</taxon>
        <taxon>Neoptera</taxon>
        <taxon>Endopterygota</taxon>
        <taxon>Lepidoptera</taxon>
        <taxon>Glossata</taxon>
        <taxon>Ditrysia</taxon>
        <taxon>Noctuoidea</taxon>
        <taxon>Erebidae</taxon>
        <taxon>Arctiinae</taxon>
        <taxon>Arctia</taxon>
    </lineage>
</organism>
<comment type="caution">
    <text evidence="8">The sequence shown here is derived from an EMBL/GenBank/DDBJ whole genome shotgun (WGS) entry which is preliminary data.</text>
</comment>
<feature type="signal peptide" evidence="6">
    <location>
        <begin position="1"/>
        <end position="19"/>
    </location>
</feature>
<evidence type="ECO:0000256" key="2">
    <source>
        <dbReference type="ARBA" id="ARBA00022729"/>
    </source>
</evidence>
<name>A0A8S0YNU9_ARCPL</name>
<feature type="chain" id="PRO_5035771990" description="LRRCT domain-containing protein" evidence="6">
    <location>
        <begin position="20"/>
        <end position="830"/>
    </location>
</feature>
<dbReference type="AlphaFoldDB" id="A0A8S0YNU9"/>
<dbReference type="Gene3D" id="3.80.10.10">
    <property type="entry name" value="Ribonuclease Inhibitor"/>
    <property type="match status" value="2"/>
</dbReference>
<dbReference type="Pfam" id="PF13855">
    <property type="entry name" value="LRR_8"/>
    <property type="match status" value="2"/>
</dbReference>
<evidence type="ECO:0000256" key="5">
    <source>
        <dbReference type="SAM" id="Phobius"/>
    </source>
</evidence>
<gene>
    <name evidence="8" type="ORF">APLA_LOCUS412</name>
</gene>
<keyword evidence="5" id="KW-0812">Transmembrane</keyword>
<dbReference type="GO" id="GO:0071944">
    <property type="term" value="C:cell periphery"/>
    <property type="evidence" value="ECO:0007669"/>
    <property type="project" value="UniProtKB-ARBA"/>
</dbReference>
<dbReference type="OrthoDB" id="2151624at2759"/>
<dbReference type="SMART" id="SM00369">
    <property type="entry name" value="LRR_TYP"/>
    <property type="match status" value="7"/>
</dbReference>
<evidence type="ECO:0000256" key="1">
    <source>
        <dbReference type="ARBA" id="ARBA00022614"/>
    </source>
</evidence>
<accession>A0A8S0YNU9</accession>
<evidence type="ECO:0000256" key="4">
    <source>
        <dbReference type="SAM" id="MobiDB-lite"/>
    </source>
</evidence>
<proteinExistence type="predicted"/>
<keyword evidence="9" id="KW-1185">Reference proteome</keyword>
<dbReference type="InterPro" id="IPR001611">
    <property type="entry name" value="Leu-rich_rpt"/>
</dbReference>
<protein>
    <recommendedName>
        <fullName evidence="7">LRRCT domain-containing protein</fullName>
    </recommendedName>
</protein>
<keyword evidence="5" id="KW-0472">Membrane</keyword>
<evidence type="ECO:0000313" key="8">
    <source>
        <dbReference type="EMBL" id="CAB3220877.1"/>
    </source>
</evidence>
<keyword evidence="2 6" id="KW-0732">Signal</keyword>
<keyword evidence="1" id="KW-0433">Leucine-rich repeat</keyword>
<dbReference type="InterPro" id="IPR032675">
    <property type="entry name" value="LRR_dom_sf"/>
</dbReference>
<evidence type="ECO:0000259" key="7">
    <source>
        <dbReference type="SMART" id="SM00082"/>
    </source>
</evidence>
<evidence type="ECO:0000256" key="3">
    <source>
        <dbReference type="ARBA" id="ARBA00022737"/>
    </source>
</evidence>
<dbReference type="FunFam" id="3.80.10.10:FF:001164">
    <property type="entry name" value="GH01279p"/>
    <property type="match status" value="1"/>
</dbReference>
<feature type="region of interest" description="Disordered" evidence="4">
    <location>
        <begin position="457"/>
        <end position="504"/>
    </location>
</feature>
<evidence type="ECO:0000313" key="9">
    <source>
        <dbReference type="Proteomes" id="UP000494106"/>
    </source>
</evidence>
<dbReference type="EMBL" id="CADEBC010000059">
    <property type="protein sequence ID" value="CAB3220877.1"/>
    <property type="molecule type" value="Genomic_DNA"/>
</dbReference>
<dbReference type="Proteomes" id="UP000494106">
    <property type="component" value="Unassembled WGS sequence"/>
</dbReference>
<dbReference type="InterPro" id="IPR000483">
    <property type="entry name" value="Cys-rich_flank_reg_C"/>
</dbReference>
<sequence>MWVKRAVCVLCAWFMVVNAEWHCPVLSTRPSAECSCDLPHTLRCAGDHTALQIIGRHLRQEKTRNKNTAISLLDCALRGVTVLSSAAVSELTGVELHGLVISSGDIRRVQQGAFNSVSPTLIALGLPNNQLPAVPTEALTKLRKLDRLDLSNNKIFTLESNSFKGISNLTYLDLSDNQLADISSDAFKPLIRLSVLRLRGNLLKVPALVNLKEAHMLTDLDLSSNALEGPLGPNTVPPLSFLTTIYLSDNTFASIRRGALSGLTNLTHLNLHNNQIDVLEDYAFKHLTDLIHLDLSHNEIVAVSGASLARLTNLKHLDLSHNFLRSLSAEPLKSLEQLTELLLHDNDISMIDDGALVLHKDLTRFTIEDNPLNCDCLMAGFARWLREAKNLSQSDKSAAECATPPHLEGALLSRLSKSKLCDDFEHTEFKAKETNYNYDNVLANSIVNNFKFDKVDKESSKSQTPVGDERQSAPTGSDRQAQIFGGDDVVGEGGGGNFEDGLDDDLYDEELEVPSEDDLPVSKSKIHLLEAWHDGEEVYLSWVVDPPTSYRYRCTGVTVSRAGGLPKHVACHRAAPSNVVIRGLKIDPVDKYTFCIALEEMSSSDLPISLLLGCGAPVTVKERVSFATVVPVMVNRTPVPNHLRVTEVRSNITSDGVLTTLISVMGLPQHPQYAMRLSQGLPNVDVNPINSCYVVLAILSRGYLVAQKDTPCQPILEVSMEGFVRGPYEVCAAISQYKIDKTRTICVVPQLIEIDRSLEIKTGFKSLNGALIGMAAGLMVMLIGLIVFVKKAMKRTTEFDGSRCLRQEPVLEENARASYVMLTPTATSKV</sequence>
<feature type="transmembrane region" description="Helical" evidence="5">
    <location>
        <begin position="767"/>
        <end position="789"/>
    </location>
</feature>
<keyword evidence="5" id="KW-1133">Transmembrane helix</keyword>
<dbReference type="PANTHER" id="PTHR24366">
    <property type="entry name" value="IG(IMMUNOGLOBULIN) AND LRR(LEUCINE RICH REPEAT) DOMAINS"/>
    <property type="match status" value="1"/>
</dbReference>
<dbReference type="PRINTS" id="PR00019">
    <property type="entry name" value="LEURICHRPT"/>
</dbReference>
<reference evidence="8 9" key="1">
    <citation type="submission" date="2020-04" db="EMBL/GenBank/DDBJ databases">
        <authorList>
            <person name="Wallbank WR R."/>
            <person name="Pardo Diaz C."/>
            <person name="Kozak K."/>
            <person name="Martin S."/>
            <person name="Jiggins C."/>
            <person name="Moest M."/>
            <person name="Warren A I."/>
            <person name="Byers J.R.P. K."/>
            <person name="Montejo-Kovacevich G."/>
            <person name="Yen C E."/>
        </authorList>
    </citation>
    <scope>NUCLEOTIDE SEQUENCE [LARGE SCALE GENOMIC DNA]</scope>
</reference>
<feature type="domain" description="LRRCT" evidence="7">
    <location>
        <begin position="370"/>
        <end position="422"/>
    </location>
</feature>
<dbReference type="InterPro" id="IPR003591">
    <property type="entry name" value="Leu-rich_rpt_typical-subtyp"/>
</dbReference>
<dbReference type="PANTHER" id="PTHR24366:SF96">
    <property type="entry name" value="LEUCINE RICH REPEAT CONTAINING 53"/>
    <property type="match status" value="1"/>
</dbReference>
<dbReference type="PROSITE" id="PS51450">
    <property type="entry name" value="LRR"/>
    <property type="match status" value="4"/>
</dbReference>
<evidence type="ECO:0000256" key="6">
    <source>
        <dbReference type="SAM" id="SignalP"/>
    </source>
</evidence>